<keyword evidence="2" id="KW-1185">Reference proteome</keyword>
<name>A0A1X7KBT0_9BACT</name>
<gene>
    <name evidence="1" type="ORF">SAMN06275492_12449</name>
</gene>
<reference evidence="2" key="1">
    <citation type="submission" date="2017-04" db="EMBL/GenBank/DDBJ databases">
        <authorList>
            <person name="Varghese N."/>
            <person name="Submissions S."/>
        </authorList>
    </citation>
    <scope>NUCLEOTIDE SEQUENCE [LARGE SCALE GENOMIC DNA]</scope>
    <source>
        <strain evidence="2">USBA 82</strain>
    </source>
</reference>
<evidence type="ECO:0000313" key="1">
    <source>
        <dbReference type="EMBL" id="SMG38313.1"/>
    </source>
</evidence>
<organism evidence="1 2">
    <name type="scientific">Dethiosulfovibrio salsuginis</name>
    <dbReference type="NCBI Taxonomy" id="561720"/>
    <lineage>
        <taxon>Bacteria</taxon>
        <taxon>Thermotogati</taxon>
        <taxon>Synergistota</taxon>
        <taxon>Synergistia</taxon>
        <taxon>Synergistales</taxon>
        <taxon>Dethiosulfovibrionaceae</taxon>
        <taxon>Dethiosulfovibrio</taxon>
    </lineage>
</organism>
<proteinExistence type="predicted"/>
<sequence>ERLSPSQLLGVVLIIAGSVALTYS</sequence>
<dbReference type="AlphaFoldDB" id="A0A1X7KBT0"/>
<protein>
    <submittedName>
        <fullName evidence="1">Uncharacterized protein</fullName>
    </submittedName>
</protein>
<feature type="non-terminal residue" evidence="1">
    <location>
        <position position="1"/>
    </location>
</feature>
<dbReference type="Proteomes" id="UP000193355">
    <property type="component" value="Unassembled WGS sequence"/>
</dbReference>
<evidence type="ECO:0000313" key="2">
    <source>
        <dbReference type="Proteomes" id="UP000193355"/>
    </source>
</evidence>
<accession>A0A1X7KBT0</accession>
<dbReference type="EMBL" id="FXBB01000024">
    <property type="protein sequence ID" value="SMG38313.1"/>
    <property type="molecule type" value="Genomic_DNA"/>
</dbReference>